<gene>
    <name evidence="1" type="ORF">EVAR_68823_1</name>
</gene>
<comment type="caution">
    <text evidence="1">The sequence shown here is derived from an EMBL/GenBank/DDBJ whole genome shotgun (WGS) entry which is preliminary data.</text>
</comment>
<dbReference type="Proteomes" id="UP000299102">
    <property type="component" value="Unassembled WGS sequence"/>
</dbReference>
<evidence type="ECO:0000313" key="2">
    <source>
        <dbReference type="Proteomes" id="UP000299102"/>
    </source>
</evidence>
<keyword evidence="2" id="KW-1185">Reference proteome</keyword>
<protein>
    <submittedName>
        <fullName evidence="1">Uncharacterized protein</fullName>
    </submittedName>
</protein>
<reference evidence="1 2" key="1">
    <citation type="journal article" date="2019" name="Commun. Biol.">
        <title>The bagworm genome reveals a unique fibroin gene that provides high tensile strength.</title>
        <authorList>
            <person name="Kono N."/>
            <person name="Nakamura H."/>
            <person name="Ohtoshi R."/>
            <person name="Tomita M."/>
            <person name="Numata K."/>
            <person name="Arakawa K."/>
        </authorList>
    </citation>
    <scope>NUCLEOTIDE SEQUENCE [LARGE SCALE GENOMIC DNA]</scope>
</reference>
<organism evidence="1 2">
    <name type="scientific">Eumeta variegata</name>
    <name type="common">Bagworm moth</name>
    <name type="synonym">Eumeta japonica</name>
    <dbReference type="NCBI Taxonomy" id="151549"/>
    <lineage>
        <taxon>Eukaryota</taxon>
        <taxon>Metazoa</taxon>
        <taxon>Ecdysozoa</taxon>
        <taxon>Arthropoda</taxon>
        <taxon>Hexapoda</taxon>
        <taxon>Insecta</taxon>
        <taxon>Pterygota</taxon>
        <taxon>Neoptera</taxon>
        <taxon>Endopterygota</taxon>
        <taxon>Lepidoptera</taxon>
        <taxon>Glossata</taxon>
        <taxon>Ditrysia</taxon>
        <taxon>Tineoidea</taxon>
        <taxon>Psychidae</taxon>
        <taxon>Oiketicinae</taxon>
        <taxon>Eumeta</taxon>
    </lineage>
</organism>
<evidence type="ECO:0000313" key="1">
    <source>
        <dbReference type="EMBL" id="GBP81012.1"/>
    </source>
</evidence>
<dbReference type="EMBL" id="BGZK01001492">
    <property type="protein sequence ID" value="GBP81012.1"/>
    <property type="molecule type" value="Genomic_DNA"/>
</dbReference>
<name>A0A4C1Z1B4_EUMVA</name>
<dbReference type="AlphaFoldDB" id="A0A4C1Z1B4"/>
<accession>A0A4C1Z1B4</accession>
<sequence>MSARRHWLRITSRRVRYVVVCTRVCVACVSLRYVCVCTDALLQGENTPVCIRVIRAHVRTAVFYLYMTGRVKTANVQAAGALPRVKTPALLSGGTFANSQIYRH</sequence>
<proteinExistence type="predicted"/>